<keyword evidence="7" id="KW-1185">Reference proteome</keyword>
<dbReference type="PANTHER" id="PTHR46481">
    <property type="entry name" value="ZINC FINGER BED DOMAIN-CONTAINING PROTEIN 4"/>
    <property type="match status" value="1"/>
</dbReference>
<organism evidence="6 7">
    <name type="scientific">Cymbomonas tetramitiformis</name>
    <dbReference type="NCBI Taxonomy" id="36881"/>
    <lineage>
        <taxon>Eukaryota</taxon>
        <taxon>Viridiplantae</taxon>
        <taxon>Chlorophyta</taxon>
        <taxon>Pyramimonadophyceae</taxon>
        <taxon>Pyramimonadales</taxon>
        <taxon>Pyramimonadaceae</taxon>
        <taxon>Cymbomonas</taxon>
    </lineage>
</organism>
<comment type="subcellular location">
    <subcellularLocation>
        <location evidence="1">Nucleus</location>
    </subcellularLocation>
</comment>
<evidence type="ECO:0000256" key="4">
    <source>
        <dbReference type="ARBA" id="ARBA00022833"/>
    </source>
</evidence>
<dbReference type="AlphaFoldDB" id="A0AAE0LJX7"/>
<evidence type="ECO:0000313" key="6">
    <source>
        <dbReference type="EMBL" id="KAK3288136.1"/>
    </source>
</evidence>
<dbReference type="PANTHER" id="PTHR46481:SF10">
    <property type="entry name" value="ZINC FINGER BED DOMAIN-CONTAINING PROTEIN 39"/>
    <property type="match status" value="1"/>
</dbReference>
<evidence type="ECO:0000313" key="7">
    <source>
        <dbReference type="Proteomes" id="UP001190700"/>
    </source>
</evidence>
<evidence type="ECO:0000256" key="2">
    <source>
        <dbReference type="ARBA" id="ARBA00022723"/>
    </source>
</evidence>
<dbReference type="EMBL" id="LGRX02000590">
    <property type="protein sequence ID" value="KAK3288136.1"/>
    <property type="molecule type" value="Genomic_DNA"/>
</dbReference>
<gene>
    <name evidence="6" type="ORF">CYMTET_4380</name>
</gene>
<dbReference type="Proteomes" id="UP001190700">
    <property type="component" value="Unassembled WGS sequence"/>
</dbReference>
<evidence type="ECO:0000256" key="3">
    <source>
        <dbReference type="ARBA" id="ARBA00022771"/>
    </source>
</evidence>
<dbReference type="GO" id="GO:0005634">
    <property type="term" value="C:nucleus"/>
    <property type="evidence" value="ECO:0007669"/>
    <property type="project" value="UniProtKB-SubCell"/>
</dbReference>
<evidence type="ECO:0000256" key="1">
    <source>
        <dbReference type="ARBA" id="ARBA00004123"/>
    </source>
</evidence>
<keyword evidence="4" id="KW-0862">Zinc</keyword>
<accession>A0AAE0LJX7</accession>
<keyword evidence="5" id="KW-0539">Nucleus</keyword>
<protein>
    <submittedName>
        <fullName evidence="6">Uncharacterized protein</fullName>
    </submittedName>
</protein>
<keyword evidence="3" id="KW-0863">Zinc-finger</keyword>
<dbReference type="InterPro" id="IPR052035">
    <property type="entry name" value="ZnF_BED_domain_contain"/>
</dbReference>
<dbReference type="GO" id="GO:0008270">
    <property type="term" value="F:zinc ion binding"/>
    <property type="evidence" value="ECO:0007669"/>
    <property type="project" value="UniProtKB-KW"/>
</dbReference>
<sequence>MEVSTFFCRKGLHWAAHTEKKDLETIEYSQCIVCHPEIVEDLYHRFRVKDKRSRAGLYTFASGDGSAALQTHAKKGHQETFQALMASLPAPAASAKRRRSSAVTIASLKKHFKGSEAFGAKDPRQLAFNDDLCLLVAKGLMSIRLVENPWFRRLIWRQEPRVTIPSRREFKNKLLPDFASRNEEVNVTADLKAALSISLAFDLWMSRKCEDVFSIVGHHMDELWDFRVHNLGLRKVDSSVGTDLAVVFKKLLDAKQLTEKTIAYVKDDGGNLTTMARALETTVSCKDLGLDKPF</sequence>
<name>A0AAE0LJX7_9CHLO</name>
<keyword evidence="2" id="KW-0479">Metal-binding</keyword>
<evidence type="ECO:0000256" key="5">
    <source>
        <dbReference type="ARBA" id="ARBA00023242"/>
    </source>
</evidence>
<reference evidence="6 7" key="1">
    <citation type="journal article" date="2015" name="Genome Biol. Evol.">
        <title>Comparative Genomics of a Bacterivorous Green Alga Reveals Evolutionary Causalities and Consequences of Phago-Mixotrophic Mode of Nutrition.</title>
        <authorList>
            <person name="Burns J.A."/>
            <person name="Paasch A."/>
            <person name="Narechania A."/>
            <person name="Kim E."/>
        </authorList>
    </citation>
    <scope>NUCLEOTIDE SEQUENCE [LARGE SCALE GENOMIC DNA]</scope>
    <source>
        <strain evidence="6 7">PLY_AMNH</strain>
    </source>
</reference>
<comment type="caution">
    <text evidence="6">The sequence shown here is derived from an EMBL/GenBank/DDBJ whole genome shotgun (WGS) entry which is preliminary data.</text>
</comment>
<proteinExistence type="predicted"/>